<sequence>MALSPFSVLRFIGLVLGALLGANQALAHPHIWVDSQYQITVDSPAIQTFDATWSMDAFTSLSLLQNYDTNGDGKLMGEERKELLNGLRNLKKNDYFVQLKVNQKTVRPKDVEITHFSFKNKLLTVDLKVTLKAPVNLYQSTLSIAFGDSDYYFAMVPLEEGLLRLSGKLAESCTPISHDGKERGIETWVDLTCEPAP</sequence>
<organism evidence="2 3">
    <name type="scientific">Marinomonas spartinae</name>
    <dbReference type="NCBI Taxonomy" id="1792290"/>
    <lineage>
        <taxon>Bacteria</taxon>
        <taxon>Pseudomonadati</taxon>
        <taxon>Pseudomonadota</taxon>
        <taxon>Gammaproteobacteria</taxon>
        <taxon>Oceanospirillales</taxon>
        <taxon>Oceanospirillaceae</taxon>
        <taxon>Marinomonas</taxon>
    </lineage>
</organism>
<feature type="chain" id="PRO_5008378719" description="EF-hand domain-containing protein" evidence="1">
    <location>
        <begin position="28"/>
        <end position="197"/>
    </location>
</feature>
<keyword evidence="1" id="KW-0732">Signal</keyword>
<dbReference type="InterPro" id="IPR010412">
    <property type="entry name" value="DUF1007"/>
</dbReference>
<accession>A0A1A8T1U5</accession>
<reference evidence="2 3" key="1">
    <citation type="submission" date="2016-06" db="EMBL/GenBank/DDBJ databases">
        <authorList>
            <person name="Kjaerup R.B."/>
            <person name="Dalgaard T.S."/>
            <person name="Juul-Madsen H.R."/>
        </authorList>
    </citation>
    <scope>NUCLEOTIDE SEQUENCE [LARGE SCALE GENOMIC DNA]</scope>
    <source>
        <strain evidence="2 3">CECT 8886</strain>
    </source>
</reference>
<evidence type="ECO:0008006" key="4">
    <source>
        <dbReference type="Google" id="ProtNLM"/>
    </source>
</evidence>
<protein>
    <recommendedName>
        <fullName evidence="4">EF-hand domain-containing protein</fullName>
    </recommendedName>
</protein>
<dbReference type="Pfam" id="PF06226">
    <property type="entry name" value="DUF1007"/>
    <property type="match status" value="1"/>
</dbReference>
<gene>
    <name evidence="2" type="ORF">MSP8886_00445</name>
</gene>
<dbReference type="AlphaFoldDB" id="A0A1A8T1U5"/>
<evidence type="ECO:0000313" key="3">
    <source>
        <dbReference type="Proteomes" id="UP000092544"/>
    </source>
</evidence>
<proteinExistence type="predicted"/>
<keyword evidence="3" id="KW-1185">Reference proteome</keyword>
<dbReference type="STRING" id="1792290.MSP8886_00445"/>
<name>A0A1A8T1U5_9GAMM</name>
<feature type="signal peptide" evidence="1">
    <location>
        <begin position="1"/>
        <end position="27"/>
    </location>
</feature>
<dbReference type="OrthoDB" id="5781652at2"/>
<evidence type="ECO:0000256" key="1">
    <source>
        <dbReference type="SAM" id="SignalP"/>
    </source>
</evidence>
<dbReference type="EMBL" id="FLOB01000001">
    <property type="protein sequence ID" value="SBS25958.1"/>
    <property type="molecule type" value="Genomic_DNA"/>
</dbReference>
<dbReference type="Proteomes" id="UP000092544">
    <property type="component" value="Unassembled WGS sequence"/>
</dbReference>
<evidence type="ECO:0000313" key="2">
    <source>
        <dbReference type="EMBL" id="SBS25958.1"/>
    </source>
</evidence>